<dbReference type="InterPro" id="IPR029063">
    <property type="entry name" value="SAM-dependent_MTases_sf"/>
</dbReference>
<dbReference type="Gene3D" id="3.40.50.150">
    <property type="entry name" value="Vaccinia Virus protein VP39"/>
    <property type="match status" value="1"/>
</dbReference>
<evidence type="ECO:0000313" key="1">
    <source>
        <dbReference type="EMBL" id="OSD03362.1"/>
    </source>
</evidence>
<reference evidence="1 2" key="1">
    <citation type="journal article" date="2015" name="Biotechnol. Biofuels">
        <title>Enhanced degradation of softwood versus hardwood by the white-rot fungus Pycnoporus coccineus.</title>
        <authorList>
            <person name="Couturier M."/>
            <person name="Navarro D."/>
            <person name="Chevret D."/>
            <person name="Henrissat B."/>
            <person name="Piumi F."/>
            <person name="Ruiz-Duenas F.J."/>
            <person name="Martinez A.T."/>
            <person name="Grigoriev I.V."/>
            <person name="Riley R."/>
            <person name="Lipzen A."/>
            <person name="Berrin J.G."/>
            <person name="Master E.R."/>
            <person name="Rosso M.N."/>
        </authorList>
    </citation>
    <scope>NUCLEOTIDE SEQUENCE [LARGE SCALE GENOMIC DNA]</scope>
    <source>
        <strain evidence="1 2">BRFM310</strain>
    </source>
</reference>
<gene>
    <name evidence="1" type="ORF">PYCCODRAFT_268392</name>
</gene>
<proteinExistence type="predicted"/>
<protein>
    <recommendedName>
        <fullName evidence="3">S-adenosyl-L-methionine-dependent methyltransferase</fullName>
    </recommendedName>
</protein>
<accession>A0A1Y2ITU2</accession>
<sequence>MLPVQLFDVLRAYAALLPPRSIELAGVSFETLHGFLLAHVLLNTHFNDFPPSKQYQLLFWKWAVDRLEQLASDPDQIDERIYTHHVGLIQDLSPQSLGTSAPSPSYVTYLWASNNPPLKPVYPGYASATLLESRTTIESGTTGLRTWSASLILAQHLLAHPALIQSRRILELGCGAGFLAVVTASIQLEKSLDAGSLWLTDVNEPVLSRCEHNLRLRCNRSCHHPNLNLRLLDWFDAMSHDRRSSVQELLDEARPDVILGADVVYDPSIIPPLVDVLALALKPREDRTTPTAYIALTQRNEDTLANFLHEAEQLLSVEMISTELVANNLFTSSTELGQAASSQTVRIFRMQSRQPR</sequence>
<dbReference type="OrthoDB" id="194386at2759"/>
<dbReference type="AlphaFoldDB" id="A0A1Y2ITU2"/>
<dbReference type="CDD" id="cd02440">
    <property type="entry name" value="AdoMet_MTases"/>
    <property type="match status" value="1"/>
</dbReference>
<keyword evidence="2" id="KW-1185">Reference proteome</keyword>
<organism evidence="1 2">
    <name type="scientific">Trametes coccinea (strain BRFM310)</name>
    <name type="common">Pycnoporus coccineus</name>
    <dbReference type="NCBI Taxonomy" id="1353009"/>
    <lineage>
        <taxon>Eukaryota</taxon>
        <taxon>Fungi</taxon>
        <taxon>Dikarya</taxon>
        <taxon>Basidiomycota</taxon>
        <taxon>Agaricomycotina</taxon>
        <taxon>Agaricomycetes</taxon>
        <taxon>Polyporales</taxon>
        <taxon>Polyporaceae</taxon>
        <taxon>Trametes</taxon>
    </lineage>
</organism>
<evidence type="ECO:0000313" key="2">
    <source>
        <dbReference type="Proteomes" id="UP000193067"/>
    </source>
</evidence>
<dbReference type="InterPro" id="IPR019410">
    <property type="entry name" value="Methyltransf_16"/>
</dbReference>
<name>A0A1Y2ITU2_TRAC3</name>
<dbReference type="EMBL" id="KZ084101">
    <property type="protein sequence ID" value="OSD03362.1"/>
    <property type="molecule type" value="Genomic_DNA"/>
</dbReference>
<dbReference type="GO" id="GO:0008757">
    <property type="term" value="F:S-adenosylmethionine-dependent methyltransferase activity"/>
    <property type="evidence" value="ECO:0007669"/>
    <property type="project" value="UniProtKB-ARBA"/>
</dbReference>
<dbReference type="Pfam" id="PF10294">
    <property type="entry name" value="Methyltransf_16"/>
    <property type="match status" value="1"/>
</dbReference>
<dbReference type="STRING" id="1353009.A0A1Y2ITU2"/>
<dbReference type="Proteomes" id="UP000193067">
    <property type="component" value="Unassembled WGS sequence"/>
</dbReference>
<dbReference type="PANTHER" id="PTHR14614:SF130">
    <property type="entry name" value="PROTEIN-LYSINE N-METHYLTRANSFERASE EEF2KMT"/>
    <property type="match status" value="1"/>
</dbReference>
<dbReference type="SUPFAM" id="SSF53335">
    <property type="entry name" value="S-adenosyl-L-methionine-dependent methyltransferases"/>
    <property type="match status" value="1"/>
</dbReference>
<dbReference type="PANTHER" id="PTHR14614">
    <property type="entry name" value="HEPATOCELLULAR CARCINOMA-ASSOCIATED ANTIGEN"/>
    <property type="match status" value="1"/>
</dbReference>
<evidence type="ECO:0008006" key="3">
    <source>
        <dbReference type="Google" id="ProtNLM"/>
    </source>
</evidence>